<dbReference type="InterPro" id="IPR036634">
    <property type="entry name" value="PRD_sf"/>
</dbReference>
<feature type="domain" description="PRD" evidence="1">
    <location>
        <begin position="7"/>
        <end position="115"/>
    </location>
</feature>
<reference evidence="2" key="1">
    <citation type="submission" date="2019-08" db="EMBL/GenBank/DDBJ databases">
        <title>Marinilactibacillus psychrotolerans M13-2T whole genome sequencing project.</title>
        <authorList>
            <person name="Ishikawa M."/>
            <person name="Suzuki T."/>
            <person name="Matsutani M."/>
        </authorList>
    </citation>
    <scope>NUCLEOTIDE SEQUENCE</scope>
    <source>
        <strain evidence="2">M13-2T</strain>
    </source>
</reference>
<sequence length="115" mass="13572">MIQEKLIILKENKVIDQETFEYAQEALMFLINRNIVENEEEADVFITHLAMATARQNTDEMIDGIDEIIKQEIENDEKYEEAIEIWKELKVIAPTTFSQDEDGYFHLHLVTLLRN</sequence>
<protein>
    <recommendedName>
        <fullName evidence="1">PRD domain-containing protein</fullName>
    </recommendedName>
</protein>
<gene>
    <name evidence="2" type="ORF">M132T_09980</name>
</gene>
<dbReference type="RefSeq" id="WP_091762582.1">
    <property type="nucleotide sequence ID" value="NZ_BJVX01000015.1"/>
</dbReference>
<dbReference type="SUPFAM" id="SSF63520">
    <property type="entry name" value="PTS-regulatory domain, PRD"/>
    <property type="match status" value="1"/>
</dbReference>
<dbReference type="Gene3D" id="1.10.1790.10">
    <property type="entry name" value="PRD domain"/>
    <property type="match status" value="1"/>
</dbReference>
<dbReference type="Proteomes" id="UP000887127">
    <property type="component" value="Unassembled WGS sequence"/>
</dbReference>
<dbReference type="GeneID" id="96911936"/>
<evidence type="ECO:0000313" key="2">
    <source>
        <dbReference type="EMBL" id="GEQ35490.1"/>
    </source>
</evidence>
<accession>A0AAV3WRU4</accession>
<comment type="caution">
    <text evidence="2">The sequence shown here is derived from an EMBL/GenBank/DDBJ whole genome shotgun (WGS) entry which is preliminary data.</text>
</comment>
<dbReference type="EMBL" id="BKBI01000006">
    <property type="protein sequence ID" value="GEQ35490.1"/>
    <property type="molecule type" value="Genomic_DNA"/>
</dbReference>
<dbReference type="AlphaFoldDB" id="A0AAV3WRU4"/>
<dbReference type="InterPro" id="IPR011608">
    <property type="entry name" value="PRD"/>
</dbReference>
<proteinExistence type="predicted"/>
<dbReference type="PROSITE" id="PS51372">
    <property type="entry name" value="PRD_2"/>
    <property type="match status" value="1"/>
</dbReference>
<evidence type="ECO:0000313" key="3">
    <source>
        <dbReference type="Proteomes" id="UP000887127"/>
    </source>
</evidence>
<organism evidence="2 3">
    <name type="scientific">Marinilactibacillus psychrotolerans</name>
    <dbReference type="NCBI Taxonomy" id="191770"/>
    <lineage>
        <taxon>Bacteria</taxon>
        <taxon>Bacillati</taxon>
        <taxon>Bacillota</taxon>
        <taxon>Bacilli</taxon>
        <taxon>Lactobacillales</taxon>
        <taxon>Carnobacteriaceae</taxon>
        <taxon>Marinilactibacillus</taxon>
    </lineage>
</organism>
<dbReference type="GO" id="GO:0006355">
    <property type="term" value="P:regulation of DNA-templated transcription"/>
    <property type="evidence" value="ECO:0007669"/>
    <property type="project" value="InterPro"/>
</dbReference>
<evidence type="ECO:0000259" key="1">
    <source>
        <dbReference type="PROSITE" id="PS51372"/>
    </source>
</evidence>
<name>A0AAV3WRU4_9LACT</name>